<name>A0ABT7NKH2_9SPHI</name>
<feature type="signal peptide" evidence="1">
    <location>
        <begin position="1"/>
        <end position="19"/>
    </location>
</feature>
<evidence type="ECO:0000256" key="1">
    <source>
        <dbReference type="SAM" id="SignalP"/>
    </source>
</evidence>
<dbReference type="RefSeq" id="WP_286650678.1">
    <property type="nucleotide sequence ID" value="NZ_JACAGK010000010.1"/>
</dbReference>
<reference evidence="2" key="2">
    <citation type="journal article" date="2022" name="Sci. Total Environ.">
        <title>Prevalence, transmission, and molecular epidemiology of tet(X)-positive bacteria among humans, animals, and environmental niches in China: An epidemiological, and genomic-based study.</title>
        <authorList>
            <person name="Dong N."/>
            <person name="Zeng Y."/>
            <person name="Cai C."/>
            <person name="Sun C."/>
            <person name="Lu J."/>
            <person name="Liu C."/>
            <person name="Zhou H."/>
            <person name="Sun Q."/>
            <person name="Shu L."/>
            <person name="Wang H."/>
            <person name="Wang Y."/>
            <person name="Wang S."/>
            <person name="Wu C."/>
            <person name="Chan E.W."/>
            <person name="Chen G."/>
            <person name="Shen Z."/>
            <person name="Chen S."/>
            <person name="Zhang R."/>
        </authorList>
    </citation>
    <scope>NUCLEOTIDE SEQUENCE</scope>
    <source>
        <strain evidence="2">R1692</strain>
    </source>
</reference>
<gene>
    <name evidence="2" type="ORF">HX018_05235</name>
</gene>
<keyword evidence="1" id="KW-0732">Signal</keyword>
<proteinExistence type="predicted"/>
<protein>
    <submittedName>
        <fullName evidence="2">Uncharacterized protein</fullName>
    </submittedName>
</protein>
<organism evidence="2 3">
    <name type="scientific">Sphingobacterium hotanense</name>
    <dbReference type="NCBI Taxonomy" id="649196"/>
    <lineage>
        <taxon>Bacteria</taxon>
        <taxon>Pseudomonadati</taxon>
        <taxon>Bacteroidota</taxon>
        <taxon>Sphingobacteriia</taxon>
        <taxon>Sphingobacteriales</taxon>
        <taxon>Sphingobacteriaceae</taxon>
        <taxon>Sphingobacterium</taxon>
    </lineage>
</organism>
<sequence length="196" mass="22857">MKKLLLILTFVFAVSLSFAQHGRYETDIFGTLLFKSNKDSYSASLEKNVFGDLVFSDSRKNHEKFENKYLGRFMPGILNSKDAQQKFFQELIWQNRNSEGYESFYSIDIFGTIITKDNRGNERESGTDIFGHEFVRDKSKGSTSSIKRNIHGDLEYTEDGNQATLRKDIFDKWSYSDSFGNRVEFSSRTWNRILNR</sequence>
<dbReference type="EMBL" id="JACAGK010000010">
    <property type="protein sequence ID" value="MDM1047645.1"/>
    <property type="molecule type" value="Genomic_DNA"/>
</dbReference>
<comment type="caution">
    <text evidence="2">The sequence shown here is derived from an EMBL/GenBank/DDBJ whole genome shotgun (WGS) entry which is preliminary data.</text>
</comment>
<keyword evidence="3" id="KW-1185">Reference proteome</keyword>
<feature type="chain" id="PRO_5046863290" evidence="1">
    <location>
        <begin position="20"/>
        <end position="196"/>
    </location>
</feature>
<accession>A0ABT7NKH2</accession>
<dbReference type="Proteomes" id="UP001170954">
    <property type="component" value="Unassembled WGS sequence"/>
</dbReference>
<reference evidence="2" key="1">
    <citation type="submission" date="2020-06" db="EMBL/GenBank/DDBJ databases">
        <authorList>
            <person name="Dong N."/>
        </authorList>
    </citation>
    <scope>NUCLEOTIDE SEQUENCE</scope>
    <source>
        <strain evidence="2">R1692</strain>
    </source>
</reference>
<evidence type="ECO:0000313" key="3">
    <source>
        <dbReference type="Proteomes" id="UP001170954"/>
    </source>
</evidence>
<evidence type="ECO:0000313" key="2">
    <source>
        <dbReference type="EMBL" id="MDM1047645.1"/>
    </source>
</evidence>